<feature type="compositionally biased region" description="Basic and acidic residues" evidence="1">
    <location>
        <begin position="185"/>
        <end position="194"/>
    </location>
</feature>
<feature type="region of interest" description="Disordered" evidence="1">
    <location>
        <begin position="154"/>
        <end position="194"/>
    </location>
</feature>
<proteinExistence type="predicted"/>
<evidence type="ECO:0000313" key="3">
    <source>
        <dbReference type="Proteomes" id="UP000494256"/>
    </source>
</evidence>
<feature type="region of interest" description="Disordered" evidence="1">
    <location>
        <begin position="71"/>
        <end position="112"/>
    </location>
</feature>
<sequence>MATTTSSTCKWLKEIIEYYKTKFKEDGHTTLTIKGHHSGWVTAGHHGNMVGDGHHIGWVTRGHHMGEGPGRTNFPSTNRGGSGRGNWFKNSHHSGGANARGKGGPIIGGGPGSTNFPSTVHYGGGKIKGIQYADSTESWGKHWYHGGDRFGKNYHPSGGASDKGRTGSVIGGGPRGIPVLTSTRHGGDTGRGVNRESIKETTNKHRYYGGNTYVGNNYYHTSGGSSERGRSSPIIGGGPEITHLPSTILFVGGTDSRGKKYHYRSGVSDEDRNGTIIGGGPRDTHVTSTVLYRGGKDRGEHHLLNDWGKIHHHSSRVSDRARDGLIIGGGPKESRLPSTNRQDSSGWGRVTHYADVGERVKNRYHSGGANYRSRDGPNIGSGPTRTTASDTSRGGHIIGGGPKRTHLPPTIYHRSGIGVMSDQQSSVNEWQKRGYHGVASSSWGGSNGEIGKGSKIIGGVPTRTRFSTTSYIFESTPKYRNN</sequence>
<protein>
    <submittedName>
        <fullName evidence="2">Uncharacterized protein</fullName>
    </submittedName>
</protein>
<feature type="region of interest" description="Disordered" evidence="1">
    <location>
        <begin position="327"/>
        <end position="408"/>
    </location>
</feature>
<evidence type="ECO:0000313" key="2">
    <source>
        <dbReference type="EMBL" id="CAB3247113.1"/>
    </source>
</evidence>
<reference evidence="2 3" key="1">
    <citation type="submission" date="2020-04" db="EMBL/GenBank/DDBJ databases">
        <authorList>
            <person name="Wallbank WR R."/>
            <person name="Pardo Diaz C."/>
            <person name="Kozak K."/>
            <person name="Martin S."/>
            <person name="Jiggins C."/>
            <person name="Moest M."/>
            <person name="Warren A I."/>
            <person name="Byers J.R.P. K."/>
            <person name="Montejo-Kovacevich G."/>
            <person name="Yen C E."/>
        </authorList>
    </citation>
    <scope>NUCLEOTIDE SEQUENCE [LARGE SCALE GENOMIC DNA]</scope>
</reference>
<name>A0A8S1AJW4_ARCPL</name>
<evidence type="ECO:0000256" key="1">
    <source>
        <dbReference type="SAM" id="MobiDB-lite"/>
    </source>
</evidence>
<comment type="caution">
    <text evidence="2">The sequence shown here is derived from an EMBL/GenBank/DDBJ whole genome shotgun (WGS) entry which is preliminary data.</text>
</comment>
<dbReference type="Proteomes" id="UP000494256">
    <property type="component" value="Unassembled WGS sequence"/>
</dbReference>
<organism evidence="2 3">
    <name type="scientific">Arctia plantaginis</name>
    <name type="common">Wood tiger moth</name>
    <name type="synonym">Phalaena plantaginis</name>
    <dbReference type="NCBI Taxonomy" id="874455"/>
    <lineage>
        <taxon>Eukaryota</taxon>
        <taxon>Metazoa</taxon>
        <taxon>Ecdysozoa</taxon>
        <taxon>Arthropoda</taxon>
        <taxon>Hexapoda</taxon>
        <taxon>Insecta</taxon>
        <taxon>Pterygota</taxon>
        <taxon>Neoptera</taxon>
        <taxon>Endopterygota</taxon>
        <taxon>Lepidoptera</taxon>
        <taxon>Glossata</taxon>
        <taxon>Ditrysia</taxon>
        <taxon>Noctuoidea</taxon>
        <taxon>Erebidae</taxon>
        <taxon>Arctiinae</taxon>
        <taxon>Arctia</taxon>
    </lineage>
</organism>
<feature type="compositionally biased region" description="Polar residues" evidence="1">
    <location>
        <begin position="336"/>
        <end position="345"/>
    </location>
</feature>
<gene>
    <name evidence="2" type="ORF">APLA_LOCUS11778</name>
</gene>
<accession>A0A8S1AJW4</accession>
<feature type="compositionally biased region" description="Gly residues" evidence="1">
    <location>
        <begin position="101"/>
        <end position="112"/>
    </location>
</feature>
<feature type="compositionally biased region" description="Polar residues" evidence="1">
    <location>
        <begin position="381"/>
        <end position="392"/>
    </location>
</feature>
<dbReference type="EMBL" id="CADEBD010000336">
    <property type="protein sequence ID" value="CAB3247113.1"/>
    <property type="molecule type" value="Genomic_DNA"/>
</dbReference>
<dbReference type="OrthoDB" id="330772at2759"/>
<dbReference type="AlphaFoldDB" id="A0A8S1AJW4"/>